<gene>
    <name evidence="1" type="ORF">PDE001_LOCUS8551</name>
</gene>
<dbReference type="AlphaFoldDB" id="A0AAV0V455"/>
<comment type="caution">
    <text evidence="1">The sequence shown here is derived from an EMBL/GenBank/DDBJ whole genome shotgun (WGS) entry which is preliminary data.</text>
</comment>
<accession>A0AAV0V455</accession>
<protein>
    <recommendedName>
        <fullName evidence="3">V-SNARE coiled-coil homology domain-containing protein</fullName>
    </recommendedName>
</protein>
<sequence length="109" mass="12990">MAEQRRRVKYLIPHAQFFLIRDVKQRRNKYFARKEPADEDVYGLVPNEVAIDSEDFCVMRDSIDQMQQQLSRGLQDLKELGALMKEAVDQREGYEMINRRADTERQPQQ</sequence>
<dbReference type="EMBL" id="CANTFM010001826">
    <property type="protein sequence ID" value="CAI5743088.1"/>
    <property type="molecule type" value="Genomic_DNA"/>
</dbReference>
<evidence type="ECO:0008006" key="3">
    <source>
        <dbReference type="Google" id="ProtNLM"/>
    </source>
</evidence>
<organism evidence="1 2">
    <name type="scientific">Peronospora destructor</name>
    <dbReference type="NCBI Taxonomy" id="86335"/>
    <lineage>
        <taxon>Eukaryota</taxon>
        <taxon>Sar</taxon>
        <taxon>Stramenopiles</taxon>
        <taxon>Oomycota</taxon>
        <taxon>Peronosporomycetes</taxon>
        <taxon>Peronosporales</taxon>
        <taxon>Peronosporaceae</taxon>
        <taxon>Peronospora</taxon>
    </lineage>
</organism>
<dbReference type="Proteomes" id="UP001162029">
    <property type="component" value="Unassembled WGS sequence"/>
</dbReference>
<reference evidence="1" key="1">
    <citation type="submission" date="2022-12" db="EMBL/GenBank/DDBJ databases">
        <authorList>
            <person name="Webb A."/>
        </authorList>
    </citation>
    <scope>NUCLEOTIDE SEQUENCE</scope>
    <source>
        <strain evidence="1">Pd1</strain>
    </source>
</reference>
<evidence type="ECO:0000313" key="2">
    <source>
        <dbReference type="Proteomes" id="UP001162029"/>
    </source>
</evidence>
<evidence type="ECO:0000313" key="1">
    <source>
        <dbReference type="EMBL" id="CAI5743088.1"/>
    </source>
</evidence>
<keyword evidence="2" id="KW-1185">Reference proteome</keyword>
<name>A0AAV0V455_9STRA</name>
<proteinExistence type="predicted"/>